<keyword evidence="1" id="KW-0472">Membrane</keyword>
<name>A0AA86R8R7_9EUKA</name>
<keyword evidence="4" id="KW-1185">Reference proteome</keyword>
<dbReference type="Proteomes" id="UP001642409">
    <property type="component" value="Unassembled WGS sequence"/>
</dbReference>
<dbReference type="EMBL" id="CAXDID020000336">
    <property type="protein sequence ID" value="CAL6078750.1"/>
    <property type="molecule type" value="Genomic_DNA"/>
</dbReference>
<comment type="caution">
    <text evidence="2">The sequence shown here is derived from an EMBL/GenBank/DDBJ whole genome shotgun (WGS) entry which is preliminary data.</text>
</comment>
<reference evidence="2" key="1">
    <citation type="submission" date="2023-06" db="EMBL/GenBank/DDBJ databases">
        <authorList>
            <person name="Kurt Z."/>
        </authorList>
    </citation>
    <scope>NUCLEOTIDE SEQUENCE</scope>
</reference>
<feature type="transmembrane region" description="Helical" evidence="1">
    <location>
        <begin position="91"/>
        <end position="108"/>
    </location>
</feature>
<keyword evidence="1" id="KW-0812">Transmembrane</keyword>
<gene>
    <name evidence="3" type="ORF">HINF_LOCUS59054</name>
    <name evidence="2" type="ORF">HINF_LOCUS61176</name>
</gene>
<dbReference type="EMBL" id="CATOUU010001124">
    <property type="protein sequence ID" value="CAI9973531.1"/>
    <property type="molecule type" value="Genomic_DNA"/>
</dbReference>
<organism evidence="2">
    <name type="scientific">Hexamita inflata</name>
    <dbReference type="NCBI Taxonomy" id="28002"/>
    <lineage>
        <taxon>Eukaryota</taxon>
        <taxon>Metamonada</taxon>
        <taxon>Diplomonadida</taxon>
        <taxon>Hexamitidae</taxon>
        <taxon>Hexamitinae</taxon>
        <taxon>Hexamita</taxon>
    </lineage>
</organism>
<accession>A0AA86R8R7</accession>
<sequence>MNVSVAALLQSKDLTVQLLQFELQNAISEKISVRALLDQQIIVNSALNDDLENLYNQFAQMQVSQVQTQNNESNKIIETFQMEQQILQDRLTVVSEPTLILTNVYVIIALENQITVFMLIITYSINSAVHFFFTSSFK</sequence>
<protein>
    <submittedName>
        <fullName evidence="3">Hypothetical_protein</fullName>
    </submittedName>
</protein>
<evidence type="ECO:0000313" key="4">
    <source>
        <dbReference type="Proteomes" id="UP001642409"/>
    </source>
</evidence>
<evidence type="ECO:0000313" key="2">
    <source>
        <dbReference type="EMBL" id="CAI9973531.1"/>
    </source>
</evidence>
<evidence type="ECO:0000313" key="3">
    <source>
        <dbReference type="EMBL" id="CAL6078750.1"/>
    </source>
</evidence>
<evidence type="ECO:0000256" key="1">
    <source>
        <dbReference type="SAM" id="Phobius"/>
    </source>
</evidence>
<proteinExistence type="predicted"/>
<dbReference type="AlphaFoldDB" id="A0AA86R8R7"/>
<reference evidence="3 4" key="2">
    <citation type="submission" date="2024-07" db="EMBL/GenBank/DDBJ databases">
        <authorList>
            <person name="Akdeniz Z."/>
        </authorList>
    </citation>
    <scope>NUCLEOTIDE SEQUENCE [LARGE SCALE GENOMIC DNA]</scope>
</reference>
<feature type="transmembrane region" description="Helical" evidence="1">
    <location>
        <begin position="114"/>
        <end position="133"/>
    </location>
</feature>
<keyword evidence="1" id="KW-1133">Transmembrane helix</keyword>